<name>A0A927GDP2_9BACT</name>
<dbReference type="AlphaFoldDB" id="A0A927GDP2"/>
<gene>
    <name evidence="1" type="ORF">IC230_12720</name>
</gene>
<keyword evidence="2" id="KW-1185">Reference proteome</keyword>
<reference evidence="1" key="1">
    <citation type="submission" date="2020-09" db="EMBL/GenBank/DDBJ databases">
        <authorList>
            <person name="Kim M.K."/>
        </authorList>
    </citation>
    <scope>NUCLEOTIDE SEQUENCE</scope>
    <source>
        <strain evidence="1">BT704</strain>
    </source>
</reference>
<dbReference type="Proteomes" id="UP000653797">
    <property type="component" value="Unassembled WGS sequence"/>
</dbReference>
<organism evidence="1 2">
    <name type="scientific">Spirosoma validum</name>
    <dbReference type="NCBI Taxonomy" id="2771355"/>
    <lineage>
        <taxon>Bacteria</taxon>
        <taxon>Pseudomonadati</taxon>
        <taxon>Bacteroidota</taxon>
        <taxon>Cytophagia</taxon>
        <taxon>Cytophagales</taxon>
        <taxon>Cytophagaceae</taxon>
        <taxon>Spirosoma</taxon>
    </lineage>
</organism>
<dbReference type="RefSeq" id="WP_191039408.1">
    <property type="nucleotide sequence ID" value="NZ_JACXAA010000004.1"/>
</dbReference>
<protein>
    <submittedName>
        <fullName evidence="1">Uncharacterized protein</fullName>
    </submittedName>
</protein>
<dbReference type="EMBL" id="JACXAA010000004">
    <property type="protein sequence ID" value="MBD2753760.1"/>
    <property type="molecule type" value="Genomic_DNA"/>
</dbReference>
<proteinExistence type="predicted"/>
<comment type="caution">
    <text evidence="1">The sequence shown here is derived from an EMBL/GenBank/DDBJ whole genome shotgun (WGS) entry which is preliminary data.</text>
</comment>
<evidence type="ECO:0000313" key="2">
    <source>
        <dbReference type="Proteomes" id="UP000653797"/>
    </source>
</evidence>
<sequence length="123" mass="14361">METAEAIEGRIECFFSENDPRSNTALSSGDYWFRVQSEELFVWDSTEKLWLPIEDKETLEAFKRATVLINPTAESLTFFVVTPYPPYKENDLWADGLHLRRCIKARNKPLCFRPSNWVLALKN</sequence>
<accession>A0A927GDP2</accession>
<evidence type="ECO:0000313" key="1">
    <source>
        <dbReference type="EMBL" id="MBD2753760.1"/>
    </source>
</evidence>